<dbReference type="RefSeq" id="WP_119053927.1">
    <property type="nucleotide sequence ID" value="NZ_CP032157.1"/>
</dbReference>
<dbReference type="OrthoDB" id="681112at2"/>
<protein>
    <submittedName>
        <fullName evidence="2">Uncharacterized protein</fullName>
    </submittedName>
</protein>
<dbReference type="KEGG" id="pseg:D3H65_30455"/>
<keyword evidence="3" id="KW-1185">Reference proteome</keyword>
<dbReference type="EMBL" id="CP032157">
    <property type="protein sequence ID" value="AXY78054.1"/>
    <property type="molecule type" value="Genomic_DNA"/>
</dbReference>
<evidence type="ECO:0000256" key="1">
    <source>
        <dbReference type="SAM" id="MobiDB-lite"/>
    </source>
</evidence>
<dbReference type="PROSITE" id="PS51257">
    <property type="entry name" value="PROKAR_LIPOPROTEIN"/>
    <property type="match status" value="1"/>
</dbReference>
<feature type="region of interest" description="Disordered" evidence="1">
    <location>
        <begin position="155"/>
        <end position="270"/>
    </location>
</feature>
<dbReference type="AlphaFoldDB" id="A0A3B7MU31"/>
<feature type="compositionally biased region" description="Polar residues" evidence="1">
    <location>
        <begin position="181"/>
        <end position="195"/>
    </location>
</feature>
<sequence length="270" mass="30306">MSRLLLFTAIAVTAFSSCSVSRTGQTKTPDDVYYSPARDGAAYVETEKKRDGYRNEEYYTNSSDDRWLRMRVRDRYRWSAFDDYDWNDYRYSNWNMGYGYAGYNPYYYNNFNSYFNSYYAWNSFYNPYCPGIIIVNPKGNVPVYTAVRNFNLSRYTNNNYNNSNRPLSNSKMSNLRYGAPSYNNSNTRTGTSLGSSIRKVFSNESGSGRNTYYSPGSSNDRPTRTYTPDNSSSSRSYTPSSSSSSSSSGSSGGSSGGGGGGGVSRPSRGN</sequence>
<reference evidence="2 3" key="1">
    <citation type="submission" date="2018-09" db="EMBL/GenBank/DDBJ databases">
        <title>Genome sequencing of strain 6GH32-13.</title>
        <authorList>
            <person name="Weon H.-Y."/>
            <person name="Heo J."/>
            <person name="Kwon S.-W."/>
        </authorList>
    </citation>
    <scope>NUCLEOTIDE SEQUENCE [LARGE SCALE GENOMIC DNA]</scope>
    <source>
        <strain evidence="2 3">5GH32-13</strain>
    </source>
</reference>
<feature type="compositionally biased region" description="Low complexity" evidence="1">
    <location>
        <begin position="155"/>
        <end position="170"/>
    </location>
</feature>
<dbReference type="Proteomes" id="UP000263900">
    <property type="component" value="Chromosome"/>
</dbReference>
<gene>
    <name evidence="2" type="ORF">D3H65_30455</name>
</gene>
<accession>A0A3B7MU31</accession>
<feature type="compositionally biased region" description="Polar residues" evidence="1">
    <location>
        <begin position="202"/>
        <end position="230"/>
    </location>
</feature>
<proteinExistence type="predicted"/>
<organism evidence="2 3">
    <name type="scientific">Paraflavitalea soli</name>
    <dbReference type="NCBI Taxonomy" id="2315862"/>
    <lineage>
        <taxon>Bacteria</taxon>
        <taxon>Pseudomonadati</taxon>
        <taxon>Bacteroidota</taxon>
        <taxon>Chitinophagia</taxon>
        <taxon>Chitinophagales</taxon>
        <taxon>Chitinophagaceae</taxon>
        <taxon>Paraflavitalea</taxon>
    </lineage>
</organism>
<feature type="compositionally biased region" description="Gly residues" evidence="1">
    <location>
        <begin position="250"/>
        <end position="263"/>
    </location>
</feature>
<evidence type="ECO:0000313" key="2">
    <source>
        <dbReference type="EMBL" id="AXY78054.1"/>
    </source>
</evidence>
<feature type="compositionally biased region" description="Low complexity" evidence="1">
    <location>
        <begin position="231"/>
        <end position="249"/>
    </location>
</feature>
<name>A0A3B7MU31_9BACT</name>
<evidence type="ECO:0000313" key="3">
    <source>
        <dbReference type="Proteomes" id="UP000263900"/>
    </source>
</evidence>